<dbReference type="GO" id="GO:0006526">
    <property type="term" value="P:L-arginine biosynthetic process"/>
    <property type="evidence" value="ECO:0007669"/>
    <property type="project" value="TreeGrafter"/>
</dbReference>
<dbReference type="InterPro" id="IPR050072">
    <property type="entry name" value="Peptidase_M20A"/>
</dbReference>
<dbReference type="GO" id="GO:0008270">
    <property type="term" value="F:zinc ion binding"/>
    <property type="evidence" value="ECO:0007669"/>
    <property type="project" value="InterPro"/>
</dbReference>
<evidence type="ECO:0000256" key="6">
    <source>
        <dbReference type="ARBA" id="ARBA00022833"/>
    </source>
</evidence>
<dbReference type="GO" id="GO:0008777">
    <property type="term" value="F:acetylornithine deacetylase activity"/>
    <property type="evidence" value="ECO:0007669"/>
    <property type="project" value="TreeGrafter"/>
</dbReference>
<dbReference type="Pfam" id="PF01546">
    <property type="entry name" value="Peptidase_M20"/>
    <property type="match status" value="1"/>
</dbReference>
<keyword evidence="3" id="KW-0645">Protease</keyword>
<accession>A0A4V2UQ87</accession>
<dbReference type="InterPro" id="IPR001261">
    <property type="entry name" value="ArgE/DapE_CS"/>
</dbReference>
<evidence type="ECO:0000256" key="2">
    <source>
        <dbReference type="ARBA" id="ARBA00006247"/>
    </source>
</evidence>
<keyword evidence="7" id="KW-0224">Dipeptidase</keyword>
<dbReference type="CDD" id="cd03888">
    <property type="entry name" value="M20_PepV"/>
    <property type="match status" value="1"/>
</dbReference>
<protein>
    <submittedName>
        <fullName evidence="9">Dipeptidase PepV</fullName>
    </submittedName>
    <submittedName>
        <fullName evidence="10">Succinyl-diaminopimelate desuccinylase</fullName>
    </submittedName>
</protein>
<evidence type="ECO:0000256" key="8">
    <source>
        <dbReference type="ARBA" id="ARBA00023049"/>
    </source>
</evidence>
<comment type="similarity">
    <text evidence="2">Belongs to the peptidase M20A family.</text>
</comment>
<dbReference type="PROSITE" id="PS00759">
    <property type="entry name" value="ARGE_DAPE_CPG2_2"/>
    <property type="match status" value="1"/>
</dbReference>
<dbReference type="InterPro" id="IPR036264">
    <property type="entry name" value="Bact_exopeptidase_dim_dom"/>
</dbReference>
<evidence type="ECO:0000313" key="12">
    <source>
        <dbReference type="Proteomes" id="UP000702954"/>
    </source>
</evidence>
<dbReference type="Proteomes" id="UP000702954">
    <property type="component" value="Unassembled WGS sequence"/>
</dbReference>
<keyword evidence="12" id="KW-1185">Reference proteome</keyword>
<evidence type="ECO:0000313" key="11">
    <source>
        <dbReference type="Proteomes" id="UP000294613"/>
    </source>
</evidence>
<dbReference type="AlphaFoldDB" id="A0A4V2UQ87"/>
<dbReference type="Proteomes" id="UP000294613">
    <property type="component" value="Unassembled WGS sequence"/>
</dbReference>
<dbReference type="InterPro" id="IPR002933">
    <property type="entry name" value="Peptidase_M20"/>
</dbReference>
<dbReference type="PANTHER" id="PTHR43808:SF31">
    <property type="entry name" value="N-ACETYL-L-CITRULLINE DEACETYLASE"/>
    <property type="match status" value="1"/>
</dbReference>
<proteinExistence type="inferred from homology"/>
<comment type="caution">
    <text evidence="10">The sequence shown here is derived from an EMBL/GenBank/DDBJ whole genome shotgun (WGS) entry which is preliminary data.</text>
</comment>
<dbReference type="PANTHER" id="PTHR43808">
    <property type="entry name" value="ACETYLORNITHINE DEACETYLASE"/>
    <property type="match status" value="1"/>
</dbReference>
<dbReference type="SUPFAM" id="SSF55031">
    <property type="entry name" value="Bacterial exopeptidase dimerisation domain"/>
    <property type="match status" value="1"/>
</dbReference>
<dbReference type="NCBIfam" id="TIGR01887">
    <property type="entry name" value="dipeptidaselike"/>
    <property type="match status" value="1"/>
</dbReference>
<keyword evidence="5" id="KW-0378">Hydrolase</keyword>
<keyword evidence="4" id="KW-0479">Metal-binding</keyword>
<keyword evidence="6" id="KW-0862">Zinc</keyword>
<name>A0A4V2UQ87_9FIRM</name>
<dbReference type="GO" id="GO:0008237">
    <property type="term" value="F:metallopeptidase activity"/>
    <property type="evidence" value="ECO:0007669"/>
    <property type="project" value="UniProtKB-KW"/>
</dbReference>
<reference evidence="9 12" key="1">
    <citation type="journal article" date="2018" name="Int. J. Syst. Evol. Microbiol.">
        <title>Draft Genome Sequence of Faecalimonas umbilicata JCM 30896T, an Acetate-Producing Bacterium Isolated from Human Feces.</title>
        <authorList>
            <person name="Sakamoto M."/>
            <person name="Ikeyama N."/>
            <person name="Yuki M."/>
            <person name="Ohkuma M."/>
        </authorList>
    </citation>
    <scope>NUCLEOTIDE SEQUENCE [LARGE SCALE GENOMIC DNA]</scope>
    <source>
        <strain evidence="9 12">EGH7</strain>
    </source>
</reference>
<evidence type="ECO:0000313" key="9">
    <source>
        <dbReference type="EMBL" id="GBU06279.1"/>
    </source>
</evidence>
<sequence>MQYREQIEAYLDAHKEEMLADICRLIRINSTKGEAVIDCPFGEGPAKALAEALEMAEGYGFTVKNYENYVGTADLNDMEKQLDILAHLDVVPAGDGWSVTEPYMPVIKDGRVYGRGSADDKGPAIAAMYAMRAVKELGIPLNKNVRLILGTDEECGSSDIAHYYAVEKEAPMTFSPDADFPVINIEKGSLNGHFVAKWDTEEVSPRILSVSGGKIVNIVPGKATASVVGIGSAEILEKAEQVQKKTGVVFTCEESEGTVIIHAEGEGAHASKPEEGKNALTALLELLCMLPFAACSTTDAVEKLHRMFPSGDHQAEALGINLEDELSGKLTMNFSVLELNEDGLDGIFDSRIPICGTTENVLNVVKERMAEDGITLLNETQNPPHHVPADSPLVQTLLACYEEYTGQKGECLAIGGGTYVHHLERGVAFGCSMPGTDNRMHGADEFAVVDELVLSAKIFAQVICELCC</sequence>
<dbReference type="RefSeq" id="WP_116442521.1">
    <property type="nucleotide sequence ID" value="NZ_BHEO01000008.1"/>
</dbReference>
<evidence type="ECO:0000256" key="5">
    <source>
        <dbReference type="ARBA" id="ARBA00022801"/>
    </source>
</evidence>
<evidence type="ECO:0000313" key="10">
    <source>
        <dbReference type="EMBL" id="TCS69327.1"/>
    </source>
</evidence>
<dbReference type="NCBIfam" id="NF005591">
    <property type="entry name" value="PRK07318.1"/>
    <property type="match status" value="1"/>
</dbReference>
<dbReference type="GO" id="GO:0006508">
    <property type="term" value="P:proteolysis"/>
    <property type="evidence" value="ECO:0007669"/>
    <property type="project" value="UniProtKB-KW"/>
</dbReference>
<organism evidence="10 11">
    <name type="scientific">Faecalimonas umbilicata</name>
    <dbReference type="NCBI Taxonomy" id="1912855"/>
    <lineage>
        <taxon>Bacteria</taxon>
        <taxon>Bacillati</taxon>
        <taxon>Bacillota</taxon>
        <taxon>Clostridia</taxon>
        <taxon>Lachnospirales</taxon>
        <taxon>Lachnospiraceae</taxon>
        <taxon>Faecalimonas</taxon>
    </lineage>
</organism>
<dbReference type="Gene3D" id="3.30.70.360">
    <property type="match status" value="2"/>
</dbReference>
<keyword evidence="8" id="KW-0482">Metalloprotease</keyword>
<evidence type="ECO:0000256" key="7">
    <source>
        <dbReference type="ARBA" id="ARBA00022997"/>
    </source>
</evidence>
<comment type="cofactor">
    <cofactor evidence="1">
        <name>Zn(2+)</name>
        <dbReference type="ChEBI" id="CHEBI:29105"/>
    </cofactor>
</comment>
<dbReference type="EMBL" id="SLZV01000004">
    <property type="protein sequence ID" value="TCS69327.1"/>
    <property type="molecule type" value="Genomic_DNA"/>
</dbReference>
<evidence type="ECO:0000256" key="3">
    <source>
        <dbReference type="ARBA" id="ARBA00022670"/>
    </source>
</evidence>
<dbReference type="InterPro" id="IPR010964">
    <property type="entry name" value="M20A_pepV-rel"/>
</dbReference>
<dbReference type="EMBL" id="BHEO01000008">
    <property type="protein sequence ID" value="GBU06279.1"/>
    <property type="molecule type" value="Genomic_DNA"/>
</dbReference>
<evidence type="ECO:0000256" key="4">
    <source>
        <dbReference type="ARBA" id="ARBA00022723"/>
    </source>
</evidence>
<evidence type="ECO:0000256" key="1">
    <source>
        <dbReference type="ARBA" id="ARBA00001947"/>
    </source>
</evidence>
<dbReference type="SUPFAM" id="SSF53187">
    <property type="entry name" value="Zn-dependent exopeptidases"/>
    <property type="match status" value="1"/>
</dbReference>
<gene>
    <name evidence="10" type="ORF">EDD74_10482</name>
    <name evidence="9" type="ORF">FAEUMB_28200</name>
</gene>
<dbReference type="GO" id="GO:0016805">
    <property type="term" value="F:dipeptidase activity"/>
    <property type="evidence" value="ECO:0007669"/>
    <property type="project" value="UniProtKB-KW"/>
</dbReference>
<reference evidence="10 11" key="2">
    <citation type="submission" date="2019-03" db="EMBL/GenBank/DDBJ databases">
        <title>Genomic Encyclopedia of Type Strains, Phase IV (KMG-IV): sequencing the most valuable type-strain genomes for metagenomic binning, comparative biology and taxonomic classification.</title>
        <authorList>
            <person name="Goeker M."/>
        </authorList>
    </citation>
    <scope>NUCLEOTIDE SEQUENCE [LARGE SCALE GENOMIC DNA]</scope>
    <source>
        <strain evidence="10 11">DSM 103426</strain>
    </source>
</reference>
<dbReference type="Gene3D" id="3.40.630.10">
    <property type="entry name" value="Zn peptidases"/>
    <property type="match status" value="1"/>
</dbReference>